<dbReference type="SUPFAM" id="SSF55424">
    <property type="entry name" value="FAD/NAD-linked reductases, dimerisation (C-terminal) domain"/>
    <property type="match status" value="1"/>
</dbReference>
<dbReference type="OrthoDB" id="1145at2"/>
<reference evidence="8" key="1">
    <citation type="submission" date="2009-09" db="EMBL/GenBank/DDBJ databases">
        <title>The complete genome of Nakamurella multipartita DSM 44233.</title>
        <authorList>
            <consortium name="US DOE Joint Genome Institute (JGI-PGF)"/>
            <person name="Lucas S."/>
            <person name="Copeland A."/>
            <person name="Lapidus A."/>
            <person name="Glavina del Rio T."/>
            <person name="Dalin E."/>
            <person name="Tice H."/>
            <person name="Bruce D."/>
            <person name="Goodwin L."/>
            <person name="Pitluck S."/>
            <person name="Kyrpides N."/>
            <person name="Mavromatis K."/>
            <person name="Ivanova N."/>
            <person name="Ovchinnikova G."/>
            <person name="Sims D."/>
            <person name="Meincke L."/>
            <person name="Brettin T."/>
            <person name="Detter J.C."/>
            <person name="Han C."/>
            <person name="Larimer F."/>
            <person name="Land M."/>
            <person name="Hauser L."/>
            <person name="Markowitz V."/>
            <person name="Cheng J.-F."/>
            <person name="Hugenholtz P."/>
            <person name="Woyke T."/>
            <person name="Wu D."/>
            <person name="Klenk H.-P."/>
            <person name="Eisen J.A."/>
        </authorList>
    </citation>
    <scope>NUCLEOTIDE SEQUENCE [LARGE SCALE GENOMIC DNA]</scope>
    <source>
        <strain evidence="8">ATCC 700099 / DSM 44233 / CIP 104796 / JCM 9543 / NBRC 105858 / Y-104</strain>
    </source>
</reference>
<dbReference type="KEGG" id="nml:Namu_0741"/>
<dbReference type="InterPro" id="IPR036188">
    <property type="entry name" value="FAD/NAD-bd_sf"/>
</dbReference>
<evidence type="ECO:0000313" key="8">
    <source>
        <dbReference type="Proteomes" id="UP000002218"/>
    </source>
</evidence>
<reference evidence="7 8" key="2">
    <citation type="journal article" date="2010" name="Stand. Genomic Sci.">
        <title>Complete genome sequence of Nakamurella multipartita type strain (Y-104).</title>
        <authorList>
            <person name="Tice H."/>
            <person name="Mayilraj S."/>
            <person name="Sims D."/>
            <person name="Lapidus A."/>
            <person name="Nolan M."/>
            <person name="Lucas S."/>
            <person name="Glavina Del Rio T."/>
            <person name="Copeland A."/>
            <person name="Cheng J.F."/>
            <person name="Meincke L."/>
            <person name="Bruce D."/>
            <person name="Goodwin L."/>
            <person name="Pitluck S."/>
            <person name="Ivanova N."/>
            <person name="Mavromatis K."/>
            <person name="Ovchinnikova G."/>
            <person name="Pati A."/>
            <person name="Chen A."/>
            <person name="Palaniappan K."/>
            <person name="Land M."/>
            <person name="Hauser L."/>
            <person name="Chang Y.J."/>
            <person name="Jeffries C.D."/>
            <person name="Detter J.C."/>
            <person name="Brettin T."/>
            <person name="Rohde M."/>
            <person name="Goker M."/>
            <person name="Bristow J."/>
            <person name="Eisen J.A."/>
            <person name="Markowitz V."/>
            <person name="Hugenholtz P."/>
            <person name="Kyrpides N.C."/>
            <person name="Klenk H.P."/>
            <person name="Chen F."/>
        </authorList>
    </citation>
    <scope>NUCLEOTIDE SEQUENCE [LARGE SCALE GENOMIC DNA]</scope>
    <source>
        <strain evidence="8">ATCC 700099 / DSM 44233 / CIP 104796 / JCM 9543 / NBRC 105858 / Y-104</strain>
    </source>
</reference>
<dbReference type="HOGENOM" id="CLU_003291_4_0_11"/>
<proteinExistence type="predicted"/>
<dbReference type="Proteomes" id="UP000002218">
    <property type="component" value="Chromosome"/>
</dbReference>
<dbReference type="Gene3D" id="3.30.390.30">
    <property type="match status" value="1"/>
</dbReference>
<dbReference type="PANTHER" id="PTHR43557">
    <property type="entry name" value="APOPTOSIS-INDUCING FACTOR 1"/>
    <property type="match status" value="1"/>
</dbReference>
<dbReference type="FunCoup" id="C8X987">
    <property type="interactions" value="238"/>
</dbReference>
<keyword evidence="2" id="KW-0285">Flavoprotein</keyword>
<evidence type="ECO:0000256" key="2">
    <source>
        <dbReference type="ARBA" id="ARBA00022630"/>
    </source>
</evidence>
<dbReference type="InParanoid" id="C8X987"/>
<dbReference type="GO" id="GO:0016651">
    <property type="term" value="F:oxidoreductase activity, acting on NAD(P)H"/>
    <property type="evidence" value="ECO:0007669"/>
    <property type="project" value="TreeGrafter"/>
</dbReference>
<accession>C8X987</accession>
<evidence type="ECO:0000256" key="3">
    <source>
        <dbReference type="ARBA" id="ARBA00022827"/>
    </source>
</evidence>
<dbReference type="InterPro" id="IPR028202">
    <property type="entry name" value="Reductase_C"/>
</dbReference>
<dbReference type="Gene3D" id="3.50.50.60">
    <property type="entry name" value="FAD/NAD(P)-binding domain"/>
    <property type="match status" value="2"/>
</dbReference>
<evidence type="ECO:0000259" key="6">
    <source>
        <dbReference type="Pfam" id="PF14759"/>
    </source>
</evidence>
<evidence type="ECO:0000259" key="5">
    <source>
        <dbReference type="Pfam" id="PF07992"/>
    </source>
</evidence>
<dbReference type="Pfam" id="PF14759">
    <property type="entry name" value="Reductase_C"/>
    <property type="match status" value="1"/>
</dbReference>
<evidence type="ECO:0000313" key="7">
    <source>
        <dbReference type="EMBL" id="ACV77155.1"/>
    </source>
</evidence>
<dbReference type="InterPro" id="IPR016156">
    <property type="entry name" value="FAD/NAD-linked_Rdtase_dimer_sf"/>
</dbReference>
<organism evidence="7 8">
    <name type="scientific">Nakamurella multipartita (strain ATCC 700099 / DSM 44233 / CIP 104796 / JCM 9543 / NBRC 105858 / Y-104)</name>
    <name type="common">Microsphaera multipartita</name>
    <dbReference type="NCBI Taxonomy" id="479431"/>
    <lineage>
        <taxon>Bacteria</taxon>
        <taxon>Bacillati</taxon>
        <taxon>Actinomycetota</taxon>
        <taxon>Actinomycetes</taxon>
        <taxon>Nakamurellales</taxon>
        <taxon>Nakamurellaceae</taxon>
        <taxon>Nakamurella</taxon>
    </lineage>
</organism>
<name>C8X987_NAKMY</name>
<keyword evidence="8" id="KW-1185">Reference proteome</keyword>
<protein>
    <submittedName>
        <fullName evidence="7">FAD-dependent pyridine nucleotide-disulfide oxidoreductase</fullName>
    </submittedName>
</protein>
<dbReference type="AlphaFoldDB" id="C8X987"/>
<dbReference type="STRING" id="479431.Namu_0741"/>
<dbReference type="PANTHER" id="PTHR43557:SF2">
    <property type="entry name" value="RIESKE DOMAIN-CONTAINING PROTEIN-RELATED"/>
    <property type="match status" value="1"/>
</dbReference>
<comment type="cofactor">
    <cofactor evidence="1">
        <name>FAD</name>
        <dbReference type="ChEBI" id="CHEBI:57692"/>
    </cofactor>
</comment>
<dbReference type="InterPro" id="IPR050446">
    <property type="entry name" value="FAD-oxidoreductase/Apoptosis"/>
</dbReference>
<dbReference type="PRINTS" id="PR00411">
    <property type="entry name" value="PNDRDTASEI"/>
</dbReference>
<gene>
    <name evidence="7" type="ordered locus">Namu_0741</name>
</gene>
<feature type="domain" description="Reductase C-terminal" evidence="6">
    <location>
        <begin position="322"/>
        <end position="415"/>
    </location>
</feature>
<keyword evidence="3" id="KW-0274">FAD</keyword>
<keyword evidence="4" id="KW-0560">Oxidoreductase</keyword>
<dbReference type="eggNOG" id="COG0446">
    <property type="taxonomic scope" value="Bacteria"/>
</dbReference>
<feature type="domain" description="FAD/NAD(P)-binding" evidence="5">
    <location>
        <begin position="6"/>
        <end position="302"/>
    </location>
</feature>
<dbReference type="SUPFAM" id="SSF51905">
    <property type="entry name" value="FAD/NAD(P)-binding domain"/>
    <property type="match status" value="2"/>
</dbReference>
<dbReference type="Pfam" id="PF07992">
    <property type="entry name" value="Pyr_redox_2"/>
    <property type="match status" value="1"/>
</dbReference>
<dbReference type="PRINTS" id="PR00368">
    <property type="entry name" value="FADPNR"/>
</dbReference>
<dbReference type="EMBL" id="CP001737">
    <property type="protein sequence ID" value="ACV77155.1"/>
    <property type="molecule type" value="Genomic_DNA"/>
</dbReference>
<dbReference type="RefSeq" id="WP_015746071.1">
    <property type="nucleotide sequence ID" value="NC_013235.1"/>
</dbReference>
<evidence type="ECO:0000256" key="1">
    <source>
        <dbReference type="ARBA" id="ARBA00001974"/>
    </source>
</evidence>
<dbReference type="GO" id="GO:0005737">
    <property type="term" value="C:cytoplasm"/>
    <property type="evidence" value="ECO:0007669"/>
    <property type="project" value="TreeGrafter"/>
</dbReference>
<sequence length="417" mass="44183">MTAETFVIVGASLAGGKAAETLREDGFDGRVVLVGAETEPPYERPPLSKGYLSGADDRSAAFLHEASWWAEHDIDWRPGTAAVGLDLQSRTLALHPADTLGYDRLLIATGSTPRTLEVPGADLDGVRYLRTLDQADALRRAFGRGEPVVVIGAGWIGLETAAAARGHGCPVTVVEMGPLPLQRVLGDEVATVYRDLHRAHGVDFRFGAGIGEFRGSGGAVQSVVLDDGSELAAGTVVVGVGIRPMTDLAQSAGLAVDNGIVTDARLRTSDPFVYACGDVASSFNPLLGRHLRVEHWANALNGGPAAARAMLGGTQEYAPLPYFFSDQYDLGMEYSGWVAPGEYDRVVFRGDPSVDAQAAPEFVAFWLREDRVLAGMNANVWDVNEDIQALVKAGLDGRPADPAKLADPSVPLPEVLA</sequence>
<evidence type="ECO:0000256" key="4">
    <source>
        <dbReference type="ARBA" id="ARBA00023002"/>
    </source>
</evidence>
<dbReference type="InterPro" id="IPR023753">
    <property type="entry name" value="FAD/NAD-binding_dom"/>
</dbReference>